<dbReference type="RefSeq" id="WP_191166060.1">
    <property type="nucleotide sequence ID" value="NZ_JACWMX010000012.1"/>
</dbReference>
<accession>A0A926S3Y9</accession>
<protein>
    <submittedName>
        <fullName evidence="1">Uncharacterized protein</fullName>
    </submittedName>
</protein>
<organism evidence="1 2">
    <name type="scientific">Mucilaginibacter glaciei</name>
    <dbReference type="NCBI Taxonomy" id="2772109"/>
    <lineage>
        <taxon>Bacteria</taxon>
        <taxon>Pseudomonadati</taxon>
        <taxon>Bacteroidota</taxon>
        <taxon>Sphingobacteriia</taxon>
        <taxon>Sphingobacteriales</taxon>
        <taxon>Sphingobacteriaceae</taxon>
        <taxon>Mucilaginibacter</taxon>
    </lineage>
</organism>
<gene>
    <name evidence="1" type="ORF">IDJ76_20155</name>
</gene>
<comment type="caution">
    <text evidence="1">The sequence shown here is derived from an EMBL/GenBank/DDBJ whole genome shotgun (WGS) entry which is preliminary data.</text>
</comment>
<evidence type="ECO:0000313" key="2">
    <source>
        <dbReference type="Proteomes" id="UP000619078"/>
    </source>
</evidence>
<dbReference type="EMBL" id="JACWMX010000012">
    <property type="protein sequence ID" value="MBD1395427.1"/>
    <property type="molecule type" value="Genomic_DNA"/>
</dbReference>
<sequence length="258" mass="28883">MKRVTKIGAGLILTAMITASAMVWAVVRRQMPAAREVAKIGPVAVRQYDKTILEELNRFTRRLSLAGNCTFSGVLSITNNEDSAKRVVPITFLCSKNAERCYIRYGGDETLNDEGLCIFIQHDQKKVVITAQKQVVTAVMPDLGTLTSNLSGDNYALTRSRDGADELITLKNDRHISCKEYRIRADSASQNIKEVYVRLSNVSDPLNKAKDKVIDMVFSNWSEQADPGKYLKVGDVLKRRGTAMSLNDAYRNYELIRL</sequence>
<keyword evidence="2" id="KW-1185">Reference proteome</keyword>
<dbReference type="AlphaFoldDB" id="A0A926S3Y9"/>
<proteinExistence type="predicted"/>
<reference evidence="1" key="1">
    <citation type="submission" date="2020-09" db="EMBL/GenBank/DDBJ databases">
        <title>Novel species of Mucilaginibacter isolated from a glacier on the Tibetan Plateau.</title>
        <authorList>
            <person name="Liu Q."/>
            <person name="Xin Y.-H."/>
        </authorList>
    </citation>
    <scope>NUCLEOTIDE SEQUENCE</scope>
    <source>
        <strain evidence="1">ZB1P21</strain>
    </source>
</reference>
<name>A0A926S3Y9_9SPHI</name>
<evidence type="ECO:0000313" key="1">
    <source>
        <dbReference type="EMBL" id="MBD1395427.1"/>
    </source>
</evidence>
<dbReference type="Proteomes" id="UP000619078">
    <property type="component" value="Unassembled WGS sequence"/>
</dbReference>